<keyword evidence="3" id="KW-1185">Reference proteome</keyword>
<name>A0A4P6ZKQ7_9LACO</name>
<feature type="region of interest" description="Disordered" evidence="1">
    <location>
        <begin position="54"/>
        <end position="77"/>
    </location>
</feature>
<evidence type="ECO:0000256" key="1">
    <source>
        <dbReference type="SAM" id="MobiDB-lite"/>
    </source>
</evidence>
<gene>
    <name evidence="2" type="ORF">ELX58_04320</name>
</gene>
<dbReference type="RefSeq" id="WP_133441934.1">
    <property type="nucleotide sequence ID" value="NZ_CP034726.1"/>
</dbReference>
<accession>A0A4P6ZKQ7</accession>
<dbReference type="Proteomes" id="UP000294321">
    <property type="component" value="Chromosome"/>
</dbReference>
<dbReference type="AlphaFoldDB" id="A0A4P6ZKQ7"/>
<evidence type="ECO:0000313" key="2">
    <source>
        <dbReference type="EMBL" id="QBP18375.1"/>
    </source>
</evidence>
<evidence type="ECO:0000313" key="3">
    <source>
        <dbReference type="Proteomes" id="UP000294321"/>
    </source>
</evidence>
<protein>
    <submittedName>
        <fullName evidence="2">Uncharacterized protein</fullName>
    </submittedName>
</protein>
<dbReference type="EMBL" id="CP034726">
    <property type="protein sequence ID" value="QBP18375.1"/>
    <property type="molecule type" value="Genomic_DNA"/>
</dbReference>
<sequence length="77" mass="8874">MTRTFMIKSKDEYKPGQTVTVWNNMPDKKLQEKYKIVKLLHYNKEDSIGEFKVEPVDVSKDPGNLTDGHGHPSKGLR</sequence>
<organism evidence="2 3">
    <name type="scientific">Acetilactobacillus jinshanensis</name>
    <dbReference type="NCBI Taxonomy" id="1720083"/>
    <lineage>
        <taxon>Bacteria</taxon>
        <taxon>Bacillati</taxon>
        <taxon>Bacillota</taxon>
        <taxon>Bacilli</taxon>
        <taxon>Lactobacillales</taxon>
        <taxon>Lactobacillaceae</taxon>
        <taxon>Acetilactobacillus</taxon>
    </lineage>
</organism>
<reference evidence="3" key="1">
    <citation type="submission" date="2018-12" db="EMBL/GenBank/DDBJ databases">
        <title>A new species of lactobacillus.</title>
        <authorList>
            <person name="Jian Y."/>
            <person name="Xin L."/>
            <person name="Hong Z.J."/>
            <person name="Ming L.Z."/>
            <person name="Hong X.Z."/>
        </authorList>
    </citation>
    <scope>NUCLEOTIDE SEQUENCE [LARGE SCALE GENOMIC DNA]</scope>
    <source>
        <strain evidence="3">HSLZ-75</strain>
    </source>
</reference>
<proteinExistence type="predicted"/>
<dbReference type="KEGG" id="lji:ELX58_04320"/>